<evidence type="ECO:0000256" key="3">
    <source>
        <dbReference type="ARBA" id="ARBA00023002"/>
    </source>
</evidence>
<keyword evidence="3" id="KW-0560">Oxidoreductase</keyword>
<keyword evidence="10" id="KW-1185">Reference proteome</keyword>
<dbReference type="PROSITE" id="PS00798">
    <property type="entry name" value="ALDOKETO_REDUCTASE_1"/>
    <property type="match status" value="1"/>
</dbReference>
<organism evidence="9 10">
    <name type="scientific">Microbaculum marinum</name>
    <dbReference type="NCBI Taxonomy" id="1764581"/>
    <lineage>
        <taxon>Bacteria</taxon>
        <taxon>Pseudomonadati</taxon>
        <taxon>Pseudomonadota</taxon>
        <taxon>Alphaproteobacteria</taxon>
        <taxon>Hyphomicrobiales</taxon>
        <taxon>Tepidamorphaceae</taxon>
        <taxon>Microbaculum</taxon>
    </lineage>
</organism>
<evidence type="ECO:0000256" key="2">
    <source>
        <dbReference type="ARBA" id="ARBA00022857"/>
    </source>
</evidence>
<keyword evidence="2" id="KW-0521">NADP</keyword>
<feature type="site" description="Lowers pKa of active site Tyr" evidence="7">
    <location>
        <position position="72"/>
    </location>
</feature>
<evidence type="ECO:0000313" key="9">
    <source>
        <dbReference type="EMBL" id="MEJ8574693.1"/>
    </source>
</evidence>
<name>A0AAW9S0L4_9HYPH</name>
<evidence type="ECO:0000313" key="10">
    <source>
        <dbReference type="Proteomes" id="UP001378188"/>
    </source>
</evidence>
<dbReference type="PRINTS" id="PR00069">
    <property type="entry name" value="ALDKETRDTASE"/>
</dbReference>
<dbReference type="PROSITE" id="PS00062">
    <property type="entry name" value="ALDOKETO_REDUCTASE_2"/>
    <property type="match status" value="1"/>
</dbReference>
<protein>
    <submittedName>
        <fullName evidence="9">Aldo/keto reductase</fullName>
    </submittedName>
</protein>
<dbReference type="InterPro" id="IPR036812">
    <property type="entry name" value="NAD(P)_OxRdtase_dom_sf"/>
</dbReference>
<dbReference type="PANTHER" id="PTHR43827">
    <property type="entry name" value="2,5-DIKETO-D-GLUCONIC ACID REDUCTASE"/>
    <property type="match status" value="1"/>
</dbReference>
<dbReference type="InterPro" id="IPR023210">
    <property type="entry name" value="NADP_OxRdtase_dom"/>
</dbReference>
<dbReference type="GO" id="GO:0051596">
    <property type="term" value="P:methylglyoxal catabolic process"/>
    <property type="evidence" value="ECO:0007669"/>
    <property type="project" value="TreeGrafter"/>
</dbReference>
<dbReference type="PIRSF" id="PIRSF000097">
    <property type="entry name" value="AKR"/>
    <property type="match status" value="1"/>
</dbReference>
<comment type="catalytic activity">
    <reaction evidence="4">
        <text>hydroxyacetone + NADP(+) = methylglyoxal + NADPH + H(+)</text>
        <dbReference type="Rhea" id="RHEA:27986"/>
        <dbReference type="ChEBI" id="CHEBI:15378"/>
        <dbReference type="ChEBI" id="CHEBI:17158"/>
        <dbReference type="ChEBI" id="CHEBI:27957"/>
        <dbReference type="ChEBI" id="CHEBI:57783"/>
        <dbReference type="ChEBI" id="CHEBI:58349"/>
    </reaction>
</comment>
<evidence type="ECO:0000256" key="4">
    <source>
        <dbReference type="ARBA" id="ARBA00049445"/>
    </source>
</evidence>
<dbReference type="EMBL" id="JAZHOF010000013">
    <property type="protein sequence ID" value="MEJ8574693.1"/>
    <property type="molecule type" value="Genomic_DNA"/>
</dbReference>
<dbReference type="Proteomes" id="UP001378188">
    <property type="component" value="Unassembled WGS sequence"/>
</dbReference>
<evidence type="ECO:0000256" key="1">
    <source>
        <dbReference type="ARBA" id="ARBA00007905"/>
    </source>
</evidence>
<comment type="similarity">
    <text evidence="1">Belongs to the aldo/keto reductase family.</text>
</comment>
<evidence type="ECO:0000259" key="8">
    <source>
        <dbReference type="Pfam" id="PF00248"/>
    </source>
</evidence>
<dbReference type="Gene3D" id="3.20.20.100">
    <property type="entry name" value="NADP-dependent oxidoreductase domain"/>
    <property type="match status" value="1"/>
</dbReference>
<comment type="caution">
    <text evidence="9">The sequence shown here is derived from an EMBL/GenBank/DDBJ whole genome shotgun (WGS) entry which is preliminary data.</text>
</comment>
<proteinExistence type="inferred from homology"/>
<sequence>MHNVESNGARIPALGLGTWELRGDQCARIVEAGLKAGYRHVDTAQGYGNETQVGEGIRASGVAREDIFLTTKIWHDNLKAGPFRAAAEESVAALGTGYVDLLLIHWPNPAVPIAETMGAMAEVRAAGLARHIGISNFTVAQIDEAVAASEAPIVTNQIEYHPYLDQTKVREACARHGISVTAYCPIARGKVVGDPVIDPIAGRHGKSAAQVTLRWLVQQPDVIAIPRTSSPARLAENLDIDDFALSEEDMAAISGLARPDGRLVNVAWAPDWD</sequence>
<accession>A0AAW9S0L4</accession>
<dbReference type="CDD" id="cd19140">
    <property type="entry name" value="AKR_AKR3F3"/>
    <property type="match status" value="1"/>
</dbReference>
<dbReference type="PROSITE" id="PS00063">
    <property type="entry name" value="ALDOKETO_REDUCTASE_3"/>
    <property type="match status" value="1"/>
</dbReference>
<gene>
    <name evidence="9" type="ORF">V3328_24665</name>
</gene>
<dbReference type="Pfam" id="PF00248">
    <property type="entry name" value="Aldo_ket_red"/>
    <property type="match status" value="1"/>
</dbReference>
<dbReference type="InterPro" id="IPR020471">
    <property type="entry name" value="AKR"/>
</dbReference>
<dbReference type="FunFam" id="3.20.20.100:FF:000002">
    <property type="entry name" value="2,5-diketo-D-gluconic acid reductase A"/>
    <property type="match status" value="1"/>
</dbReference>
<evidence type="ECO:0000256" key="7">
    <source>
        <dbReference type="PIRSR" id="PIRSR000097-3"/>
    </source>
</evidence>
<dbReference type="AlphaFoldDB" id="A0AAW9S0L4"/>
<feature type="active site" description="Proton donor" evidence="5">
    <location>
        <position position="47"/>
    </location>
</feature>
<dbReference type="GO" id="GO:1990002">
    <property type="term" value="F:methylglyoxal reductase (NADPH) (acetol producing) activity"/>
    <property type="evidence" value="ECO:0007669"/>
    <property type="project" value="TreeGrafter"/>
</dbReference>
<dbReference type="RefSeq" id="WP_340332393.1">
    <property type="nucleotide sequence ID" value="NZ_JAZHOF010000013.1"/>
</dbReference>
<feature type="binding site" evidence="6">
    <location>
        <position position="105"/>
    </location>
    <ligand>
        <name>substrate</name>
    </ligand>
</feature>
<dbReference type="SUPFAM" id="SSF51430">
    <property type="entry name" value="NAD(P)-linked oxidoreductase"/>
    <property type="match status" value="1"/>
</dbReference>
<dbReference type="PANTHER" id="PTHR43827:SF3">
    <property type="entry name" value="NADP-DEPENDENT OXIDOREDUCTASE DOMAIN-CONTAINING PROTEIN"/>
    <property type="match status" value="1"/>
</dbReference>
<dbReference type="InterPro" id="IPR018170">
    <property type="entry name" value="Aldo/ket_reductase_CS"/>
</dbReference>
<evidence type="ECO:0000256" key="6">
    <source>
        <dbReference type="PIRSR" id="PIRSR000097-2"/>
    </source>
</evidence>
<evidence type="ECO:0000256" key="5">
    <source>
        <dbReference type="PIRSR" id="PIRSR000097-1"/>
    </source>
</evidence>
<feature type="domain" description="NADP-dependent oxidoreductase" evidence="8">
    <location>
        <begin position="14"/>
        <end position="256"/>
    </location>
</feature>
<reference evidence="9 10" key="1">
    <citation type="submission" date="2024-02" db="EMBL/GenBank/DDBJ databases">
        <title>Genome analysis and characterization of Microbaculum marinisediminis sp. nov., isolated from marine sediment.</title>
        <authorList>
            <person name="Du Z.-J."/>
            <person name="Ye Y.-Q."/>
            <person name="Zhang Z.-R."/>
            <person name="Yuan S.-M."/>
            <person name="Zhang X.-Y."/>
        </authorList>
    </citation>
    <scope>NUCLEOTIDE SEQUENCE [LARGE SCALE GENOMIC DNA]</scope>
    <source>
        <strain evidence="9 10">SDUM1044001</strain>
    </source>
</reference>